<dbReference type="GO" id="GO:0016209">
    <property type="term" value="F:antioxidant activity"/>
    <property type="evidence" value="ECO:0007669"/>
    <property type="project" value="InterPro"/>
</dbReference>
<keyword evidence="2" id="KW-0812">Transmembrane</keyword>
<dbReference type="InterPro" id="IPR036249">
    <property type="entry name" value="Thioredoxin-like_sf"/>
</dbReference>
<dbReference type="CDD" id="cd02966">
    <property type="entry name" value="TlpA_like_family"/>
    <property type="match status" value="1"/>
</dbReference>
<dbReference type="OrthoDB" id="25753at2"/>
<sequence length="197" mass="21865">MAGRSLDGELLAHASWEAECLKKKVISIAILVIVIGLIGYRVVQHMNQKTLTAEEAAKVNELAPAFTLQSLDGQSLAVGGERDKPLFLNFWASWCGPCEEEAPDLVNLYKKYQGKFDLYAVNVTPGDKMDNIKKFVDTYQYPFPVLLDKEGKNADAYSVIAIPTSFLIDRHGVIREVIHVLSAKELDKKLAKLIAES</sequence>
<dbReference type="InterPro" id="IPR050553">
    <property type="entry name" value="Thioredoxin_ResA/DsbE_sf"/>
</dbReference>
<dbReference type="PROSITE" id="PS51352">
    <property type="entry name" value="THIOREDOXIN_2"/>
    <property type="match status" value="1"/>
</dbReference>
<dbReference type="InterPro" id="IPR017937">
    <property type="entry name" value="Thioredoxin_CS"/>
</dbReference>
<dbReference type="Gene3D" id="3.40.30.10">
    <property type="entry name" value="Glutaredoxin"/>
    <property type="match status" value="1"/>
</dbReference>
<evidence type="ECO:0000256" key="2">
    <source>
        <dbReference type="SAM" id="Phobius"/>
    </source>
</evidence>
<dbReference type="PROSITE" id="PS00194">
    <property type="entry name" value="THIOREDOXIN_1"/>
    <property type="match status" value="1"/>
</dbReference>
<evidence type="ECO:0000256" key="1">
    <source>
        <dbReference type="ARBA" id="ARBA00023157"/>
    </source>
</evidence>
<feature type="domain" description="Thioredoxin" evidence="3">
    <location>
        <begin position="57"/>
        <end position="195"/>
    </location>
</feature>
<keyword evidence="5" id="KW-1185">Reference proteome</keyword>
<dbReference type="PANTHER" id="PTHR42852">
    <property type="entry name" value="THIOL:DISULFIDE INTERCHANGE PROTEIN DSBE"/>
    <property type="match status" value="1"/>
</dbReference>
<organism evidence="4 5">
    <name type="scientific">Paenibacillus whitsoniae</name>
    <dbReference type="NCBI Taxonomy" id="2496558"/>
    <lineage>
        <taxon>Bacteria</taxon>
        <taxon>Bacillati</taxon>
        <taxon>Bacillota</taxon>
        <taxon>Bacilli</taxon>
        <taxon>Bacillales</taxon>
        <taxon>Paenibacillaceae</taxon>
        <taxon>Paenibacillus</taxon>
    </lineage>
</organism>
<comment type="caution">
    <text evidence="4">The sequence shown here is derived from an EMBL/GenBank/DDBJ whole genome shotgun (WGS) entry which is preliminary data.</text>
</comment>
<dbReference type="SUPFAM" id="SSF52833">
    <property type="entry name" value="Thioredoxin-like"/>
    <property type="match status" value="1"/>
</dbReference>
<dbReference type="InterPro" id="IPR013766">
    <property type="entry name" value="Thioredoxin_domain"/>
</dbReference>
<evidence type="ECO:0000313" key="4">
    <source>
        <dbReference type="EMBL" id="RTE09523.1"/>
    </source>
</evidence>
<gene>
    <name evidence="4" type="ORF">EJQ19_11675</name>
</gene>
<dbReference type="EMBL" id="RXHU01000031">
    <property type="protein sequence ID" value="RTE09523.1"/>
    <property type="molecule type" value="Genomic_DNA"/>
</dbReference>
<dbReference type="GO" id="GO:0016491">
    <property type="term" value="F:oxidoreductase activity"/>
    <property type="evidence" value="ECO:0007669"/>
    <property type="project" value="InterPro"/>
</dbReference>
<keyword evidence="2" id="KW-0472">Membrane</keyword>
<reference evidence="4 5" key="1">
    <citation type="submission" date="2018-12" db="EMBL/GenBank/DDBJ databases">
        <title>Bacillus ochoae sp. nov., Paenibacillus whitsoniae sp. nov., Paenibacillus spiritus sp. nov. Isolated from the Mars Exploration Rover during spacecraft assembly.</title>
        <authorList>
            <person name="Seuylemezian A."/>
            <person name="Vaishampayan P."/>
        </authorList>
    </citation>
    <scope>NUCLEOTIDE SEQUENCE [LARGE SCALE GENOMIC DNA]</scope>
    <source>
        <strain evidence="4 5">MER 54</strain>
    </source>
</reference>
<feature type="transmembrane region" description="Helical" evidence="2">
    <location>
        <begin position="25"/>
        <end position="43"/>
    </location>
</feature>
<keyword evidence="1" id="KW-1015">Disulfide bond</keyword>
<dbReference type="Pfam" id="PF00578">
    <property type="entry name" value="AhpC-TSA"/>
    <property type="match status" value="1"/>
</dbReference>
<keyword evidence="2" id="KW-1133">Transmembrane helix</keyword>
<dbReference type="AlphaFoldDB" id="A0A430JER0"/>
<dbReference type="Proteomes" id="UP000276128">
    <property type="component" value="Unassembled WGS sequence"/>
</dbReference>
<dbReference type="InterPro" id="IPR000866">
    <property type="entry name" value="AhpC/TSA"/>
</dbReference>
<protein>
    <submittedName>
        <fullName evidence="4">Redoxin domain-containing protein</fullName>
    </submittedName>
</protein>
<name>A0A430JER0_9BACL</name>
<evidence type="ECO:0000259" key="3">
    <source>
        <dbReference type="PROSITE" id="PS51352"/>
    </source>
</evidence>
<proteinExistence type="predicted"/>
<evidence type="ECO:0000313" key="5">
    <source>
        <dbReference type="Proteomes" id="UP000276128"/>
    </source>
</evidence>
<accession>A0A430JER0</accession>
<dbReference type="PANTHER" id="PTHR42852:SF1">
    <property type="entry name" value="THIOREDOXIN-LIKE PROTEIN YNEN"/>
    <property type="match status" value="1"/>
</dbReference>